<dbReference type="SMART" id="SM00342">
    <property type="entry name" value="HTH_ARAC"/>
    <property type="match status" value="1"/>
</dbReference>
<comment type="caution">
    <text evidence="5">The sequence shown here is derived from an EMBL/GenBank/DDBJ whole genome shotgun (WGS) entry which is preliminary data.</text>
</comment>
<evidence type="ECO:0000313" key="5">
    <source>
        <dbReference type="EMBL" id="GAA3587726.1"/>
    </source>
</evidence>
<keyword evidence="2" id="KW-0238">DNA-binding</keyword>
<evidence type="ECO:0000256" key="1">
    <source>
        <dbReference type="ARBA" id="ARBA00023015"/>
    </source>
</evidence>
<accession>A0ABP6YP17</accession>
<keyword evidence="6" id="KW-1185">Reference proteome</keyword>
<dbReference type="Pfam" id="PF14525">
    <property type="entry name" value="AraC_binding_2"/>
    <property type="match status" value="1"/>
</dbReference>
<dbReference type="RefSeq" id="WP_344869373.1">
    <property type="nucleotide sequence ID" value="NZ_BAAAZN010000036.1"/>
</dbReference>
<gene>
    <name evidence="5" type="ORF">GCM10022222_85460</name>
</gene>
<dbReference type="PROSITE" id="PS01124">
    <property type="entry name" value="HTH_ARAC_FAMILY_2"/>
    <property type="match status" value="1"/>
</dbReference>
<feature type="domain" description="HTH araC/xylS-type" evidence="4">
    <location>
        <begin position="227"/>
        <end position="328"/>
    </location>
</feature>
<keyword evidence="3" id="KW-0804">Transcription</keyword>
<dbReference type="InterPro" id="IPR050204">
    <property type="entry name" value="AraC_XylS_family_regulators"/>
</dbReference>
<sequence>MEQATRDAVAVRCTAVDDAQRFGTSVYFPHRLVPLDGSRPFDMSLSAVSHGAVTVGLLSYSEPVRIETGDQETAYEVNIPLVGSVESWSGPDHVVASSVRAVVFRPYGATAMQGFGRNRPLLGLKLDRVALEAQLADLVGKRVRGPVDLASSLDLSAGRGSAWWAVARSVVELFAARDDGMALLNNELVMRPLTQSLLTGFLHVVEHPYLADVLDRPSKATVPAVLRRAQAYMEEHVAEPLTVTEVAAAVGSSVRGLQVGFQQHLQRTPMEHLRELRLRRAHTELINADPDHSSVAEIAHRWGFTHLGRFAARYRAAYGQTPSEALGAGR</sequence>
<dbReference type="PANTHER" id="PTHR46796:SF12">
    <property type="entry name" value="HTH-TYPE DNA-BINDING TRANSCRIPTIONAL ACTIVATOR EUTR"/>
    <property type="match status" value="1"/>
</dbReference>
<dbReference type="PANTHER" id="PTHR46796">
    <property type="entry name" value="HTH-TYPE TRANSCRIPTIONAL ACTIVATOR RHAS-RELATED"/>
    <property type="match status" value="1"/>
</dbReference>
<dbReference type="InterPro" id="IPR009057">
    <property type="entry name" value="Homeodomain-like_sf"/>
</dbReference>
<evidence type="ECO:0000256" key="2">
    <source>
        <dbReference type="ARBA" id="ARBA00023125"/>
    </source>
</evidence>
<dbReference type="InterPro" id="IPR035418">
    <property type="entry name" value="AraC-bd_2"/>
</dbReference>
<organism evidence="5 6">
    <name type="scientific">Amycolatopsis ultiminotia</name>
    <dbReference type="NCBI Taxonomy" id="543629"/>
    <lineage>
        <taxon>Bacteria</taxon>
        <taxon>Bacillati</taxon>
        <taxon>Actinomycetota</taxon>
        <taxon>Actinomycetes</taxon>
        <taxon>Pseudonocardiales</taxon>
        <taxon>Pseudonocardiaceae</taxon>
        <taxon>Amycolatopsis</taxon>
    </lineage>
</organism>
<dbReference type="InterPro" id="IPR018062">
    <property type="entry name" value="HTH_AraC-typ_CS"/>
</dbReference>
<dbReference type="Pfam" id="PF12833">
    <property type="entry name" value="HTH_18"/>
    <property type="match status" value="1"/>
</dbReference>
<dbReference type="EMBL" id="BAAAZN010000036">
    <property type="protein sequence ID" value="GAA3587726.1"/>
    <property type="molecule type" value="Genomic_DNA"/>
</dbReference>
<evidence type="ECO:0000259" key="4">
    <source>
        <dbReference type="PROSITE" id="PS01124"/>
    </source>
</evidence>
<dbReference type="Proteomes" id="UP001500689">
    <property type="component" value="Unassembled WGS sequence"/>
</dbReference>
<name>A0ABP6YP17_9PSEU</name>
<dbReference type="PROSITE" id="PS00041">
    <property type="entry name" value="HTH_ARAC_FAMILY_1"/>
    <property type="match status" value="1"/>
</dbReference>
<keyword evidence="1" id="KW-0805">Transcription regulation</keyword>
<proteinExistence type="predicted"/>
<protein>
    <submittedName>
        <fullName evidence="5">AraC family transcriptional regulator</fullName>
    </submittedName>
</protein>
<dbReference type="SUPFAM" id="SSF46689">
    <property type="entry name" value="Homeodomain-like"/>
    <property type="match status" value="2"/>
</dbReference>
<evidence type="ECO:0000313" key="6">
    <source>
        <dbReference type="Proteomes" id="UP001500689"/>
    </source>
</evidence>
<dbReference type="InterPro" id="IPR018060">
    <property type="entry name" value="HTH_AraC"/>
</dbReference>
<evidence type="ECO:0000256" key="3">
    <source>
        <dbReference type="ARBA" id="ARBA00023163"/>
    </source>
</evidence>
<dbReference type="Gene3D" id="1.10.10.60">
    <property type="entry name" value="Homeodomain-like"/>
    <property type="match status" value="1"/>
</dbReference>
<reference evidence="6" key="1">
    <citation type="journal article" date="2019" name="Int. J. Syst. Evol. Microbiol.">
        <title>The Global Catalogue of Microorganisms (GCM) 10K type strain sequencing project: providing services to taxonomists for standard genome sequencing and annotation.</title>
        <authorList>
            <consortium name="The Broad Institute Genomics Platform"/>
            <consortium name="The Broad Institute Genome Sequencing Center for Infectious Disease"/>
            <person name="Wu L."/>
            <person name="Ma J."/>
        </authorList>
    </citation>
    <scope>NUCLEOTIDE SEQUENCE [LARGE SCALE GENOMIC DNA]</scope>
    <source>
        <strain evidence="6">JCM 16898</strain>
    </source>
</reference>